<reference evidence="1 2" key="1">
    <citation type="submission" date="2021-10" db="EMBL/GenBank/DDBJ databases">
        <title>The diversity and Nitrogen Metabolism of Culturable Nitrate-Utilizing Bacteria Within the Oxygen Minimum Zone of the Changjiang (Yangtze River)Estuary.</title>
        <authorList>
            <person name="Zhang D."/>
            <person name="Zheng J."/>
            <person name="Liu S."/>
            <person name="He W."/>
        </authorList>
    </citation>
    <scope>NUCLEOTIDE SEQUENCE [LARGE SCALE GENOMIC DNA]</scope>
    <source>
        <strain evidence="1 2">FXH275-2</strain>
    </source>
</reference>
<keyword evidence="2" id="KW-1185">Reference proteome</keyword>
<protein>
    <submittedName>
        <fullName evidence="1">Uncharacterized protein</fullName>
    </submittedName>
</protein>
<accession>A0ABS8H814</accession>
<evidence type="ECO:0000313" key="2">
    <source>
        <dbReference type="Proteomes" id="UP001198830"/>
    </source>
</evidence>
<sequence length="65" mass="7376">MIVTLDEHLARIRARKVELGIVDSPERTEAMRNSGLRRTARKRAALARIAERSHAVCIIALEARR</sequence>
<dbReference type="Proteomes" id="UP001198830">
    <property type="component" value="Unassembled WGS sequence"/>
</dbReference>
<dbReference type="EMBL" id="JAJGNP010000022">
    <property type="protein sequence ID" value="MCC4234583.1"/>
    <property type="molecule type" value="Genomic_DNA"/>
</dbReference>
<proteinExistence type="predicted"/>
<comment type="caution">
    <text evidence="1">The sequence shown here is derived from an EMBL/GenBank/DDBJ whole genome shotgun (WGS) entry which is preliminary data.</text>
</comment>
<organism evidence="1 2">
    <name type="scientific">Sphingobium soli</name>
    <dbReference type="NCBI Taxonomy" id="1591116"/>
    <lineage>
        <taxon>Bacteria</taxon>
        <taxon>Pseudomonadati</taxon>
        <taxon>Pseudomonadota</taxon>
        <taxon>Alphaproteobacteria</taxon>
        <taxon>Sphingomonadales</taxon>
        <taxon>Sphingomonadaceae</taxon>
        <taxon>Sphingobium</taxon>
    </lineage>
</organism>
<evidence type="ECO:0000313" key="1">
    <source>
        <dbReference type="EMBL" id="MCC4234583.1"/>
    </source>
</evidence>
<gene>
    <name evidence="1" type="ORF">LL253_18080</name>
</gene>
<dbReference type="RefSeq" id="WP_228228058.1">
    <property type="nucleotide sequence ID" value="NZ_JAJGNP010000022.1"/>
</dbReference>
<name>A0ABS8H814_9SPHN</name>